<comment type="caution">
    <text evidence="1">The sequence shown here is derived from an EMBL/GenBank/DDBJ whole genome shotgun (WGS) entry which is preliminary data.</text>
</comment>
<evidence type="ECO:0000313" key="1">
    <source>
        <dbReference type="EMBL" id="MBB6261475.1"/>
    </source>
</evidence>
<evidence type="ECO:0000313" key="2">
    <source>
        <dbReference type="Proteomes" id="UP000555393"/>
    </source>
</evidence>
<accession>A0A841LT99</accession>
<dbReference type="EMBL" id="JACIIU010000008">
    <property type="protein sequence ID" value="MBB6261475.1"/>
    <property type="molecule type" value="Genomic_DNA"/>
</dbReference>
<gene>
    <name evidence="1" type="ORF">FHS77_002030</name>
</gene>
<proteinExistence type="predicted"/>
<keyword evidence="2" id="KW-1185">Reference proteome</keyword>
<reference evidence="1 2" key="1">
    <citation type="submission" date="2020-08" db="EMBL/GenBank/DDBJ databases">
        <title>Genomic Encyclopedia of Type Strains, Phase IV (KMG-IV): sequencing the most valuable type-strain genomes for metagenomic binning, comparative biology and taxonomic classification.</title>
        <authorList>
            <person name="Goeker M."/>
        </authorList>
    </citation>
    <scope>NUCLEOTIDE SEQUENCE [LARGE SCALE GENOMIC DNA]</scope>
    <source>
        <strain evidence="1 2">DSM 22336</strain>
    </source>
</reference>
<dbReference type="AlphaFoldDB" id="A0A841LT99"/>
<evidence type="ECO:0008006" key="3">
    <source>
        <dbReference type="Google" id="ProtNLM"/>
    </source>
</evidence>
<name>A0A841LT99_9HYPH</name>
<dbReference type="Proteomes" id="UP000555393">
    <property type="component" value="Unassembled WGS sequence"/>
</dbReference>
<organism evidence="1 2">
    <name type="scientific">Paenochrobactrum gallinarii</name>
    <dbReference type="NCBI Taxonomy" id="643673"/>
    <lineage>
        <taxon>Bacteria</taxon>
        <taxon>Pseudomonadati</taxon>
        <taxon>Pseudomonadota</taxon>
        <taxon>Alphaproteobacteria</taxon>
        <taxon>Hyphomicrobiales</taxon>
        <taxon>Brucellaceae</taxon>
        <taxon>Paenochrobactrum</taxon>
    </lineage>
</organism>
<sequence>MPHKFNAKRRDKIPKQQLKVTNWSFYNESLRQRGDLTI</sequence>
<protein>
    <recommendedName>
        <fullName evidence="3">IS5/IS1182 family transposase</fullName>
    </recommendedName>
</protein>